<evidence type="ECO:0000256" key="6">
    <source>
        <dbReference type="ARBA" id="ARBA00022989"/>
    </source>
</evidence>
<evidence type="ECO:0000256" key="5">
    <source>
        <dbReference type="ARBA" id="ARBA00022906"/>
    </source>
</evidence>
<evidence type="ECO:0000256" key="4">
    <source>
        <dbReference type="ARBA" id="ARBA00022692"/>
    </source>
</evidence>
<dbReference type="Pfam" id="PF16916">
    <property type="entry name" value="ZT_dimer"/>
    <property type="match status" value="1"/>
</dbReference>
<evidence type="ECO:0000259" key="11">
    <source>
        <dbReference type="Pfam" id="PF16916"/>
    </source>
</evidence>
<evidence type="ECO:0000256" key="9">
    <source>
        <dbReference type="SAM" id="Phobius"/>
    </source>
</evidence>
<dbReference type="Gene3D" id="1.20.1510.10">
    <property type="entry name" value="Cation efflux protein transmembrane domain"/>
    <property type="match status" value="1"/>
</dbReference>
<evidence type="ECO:0000256" key="3">
    <source>
        <dbReference type="ARBA" id="ARBA00022448"/>
    </source>
</evidence>
<comment type="similarity">
    <text evidence="2">Belongs to the cation diffusion facilitator (CDF) transporter (TC 2.A.4) family. SLC30A subfamily.</text>
</comment>
<dbReference type="InterPro" id="IPR036837">
    <property type="entry name" value="Cation_efflux_CTD_sf"/>
</dbReference>
<organism evidence="12 13">
    <name type="scientific">Candidatus Accumulibacter cognatus</name>
    <dbReference type="NCBI Taxonomy" id="2954383"/>
    <lineage>
        <taxon>Bacteria</taxon>
        <taxon>Pseudomonadati</taxon>
        <taxon>Pseudomonadota</taxon>
        <taxon>Betaproteobacteria</taxon>
        <taxon>Candidatus Accumulibacter</taxon>
    </lineage>
</organism>
<feature type="domain" description="Cation efflux protein cytoplasmic" evidence="11">
    <location>
        <begin position="252"/>
        <end position="325"/>
    </location>
</feature>
<dbReference type="InterPro" id="IPR002524">
    <property type="entry name" value="Cation_efflux"/>
</dbReference>
<evidence type="ECO:0000256" key="7">
    <source>
        <dbReference type="ARBA" id="ARBA00023065"/>
    </source>
</evidence>
<dbReference type="PANTHER" id="PTHR11562:SF17">
    <property type="entry name" value="RE54080P-RELATED"/>
    <property type="match status" value="1"/>
</dbReference>
<dbReference type="PANTHER" id="PTHR11562">
    <property type="entry name" value="CATION EFFLUX PROTEIN/ ZINC TRANSPORTER"/>
    <property type="match status" value="1"/>
</dbReference>
<sequence length="348" mass="37097">MEPSTLCRRRRQPKLVSSANSDLQYNARIMSDPHLQHGHDHDRHGEHAHHHVDTGPRLLWALLLTLGFAGVEAATGFWSGSLALLGDAGHMVTDSASLGLAAFAAWLAQRPPTQRHTYGYGRVETLAALLNVVFMVLVVVGISVAAVGRILDPAAVNGTAVTLVAAFGLALNIAVAWLLMHGEQTMNTRGALLHVLGDLLGSVAALVSGAVVMWTGWTTIDPLLSILICALMLASSLRLLREVLQALMEGVPPSLSTEQIGGVLAGIAGVASVHDLHIWTLSSKRVALSAHLVVESLEQWPTVLAASRHALAEQGIAHVTLQPEPLTNTVRWLPIPEKLRQQNAGASR</sequence>
<feature type="transmembrane region" description="Helical" evidence="9">
    <location>
        <begin position="128"/>
        <end position="148"/>
    </location>
</feature>
<evidence type="ECO:0000313" key="12">
    <source>
        <dbReference type="EMBL" id="KFB74922.1"/>
    </source>
</evidence>
<dbReference type="GO" id="GO:0005385">
    <property type="term" value="F:zinc ion transmembrane transporter activity"/>
    <property type="evidence" value="ECO:0007669"/>
    <property type="project" value="TreeGrafter"/>
</dbReference>
<accession>A0A080M0Y9</accession>
<proteinExistence type="inferred from homology"/>
<dbReference type="NCBIfam" id="TIGR01297">
    <property type="entry name" value="CDF"/>
    <property type="match status" value="1"/>
</dbReference>
<evidence type="ECO:0000313" key="13">
    <source>
        <dbReference type="Proteomes" id="UP000021315"/>
    </source>
</evidence>
<feature type="domain" description="Cation efflux protein transmembrane" evidence="10">
    <location>
        <begin position="59"/>
        <end position="248"/>
    </location>
</feature>
<feature type="transmembrane region" description="Helical" evidence="9">
    <location>
        <begin position="191"/>
        <end position="217"/>
    </location>
</feature>
<keyword evidence="7" id="KW-0406">Ion transport</keyword>
<dbReference type="AlphaFoldDB" id="A0A080M0Y9"/>
<feature type="transmembrane region" description="Helical" evidence="9">
    <location>
        <begin position="58"/>
        <end position="78"/>
    </location>
</feature>
<keyword evidence="6 9" id="KW-1133">Transmembrane helix</keyword>
<comment type="caution">
    <text evidence="12">The sequence shown here is derived from an EMBL/GenBank/DDBJ whole genome shotgun (WGS) entry which is preliminary data.</text>
</comment>
<dbReference type="InterPro" id="IPR058533">
    <property type="entry name" value="Cation_efflux_TM"/>
</dbReference>
<protein>
    <submittedName>
        <fullName evidence="12">Cadmium, cobalt and zinc/H(+)-K(+) antiporter</fullName>
    </submittedName>
</protein>
<dbReference type="SUPFAM" id="SSF160240">
    <property type="entry name" value="Cation efflux protein cytoplasmic domain-like"/>
    <property type="match status" value="1"/>
</dbReference>
<gene>
    <name evidence="12" type="primary">czcD</name>
    <name evidence="12" type="ORF">AW06_004083</name>
</gene>
<dbReference type="InterPro" id="IPR027470">
    <property type="entry name" value="Cation_efflux_CTD"/>
</dbReference>
<keyword evidence="8 9" id="KW-0472">Membrane</keyword>
<dbReference type="InterPro" id="IPR027469">
    <property type="entry name" value="Cation_efflux_TMD_sf"/>
</dbReference>
<keyword evidence="13" id="KW-1185">Reference proteome</keyword>
<reference evidence="12" key="1">
    <citation type="submission" date="2014-02" db="EMBL/GenBank/DDBJ databases">
        <title>Expanding our view of genomic diversity in Candidatus Accumulibacter clades.</title>
        <authorList>
            <person name="Skennerton C.T."/>
            <person name="Barr J.J."/>
            <person name="Slater F.R."/>
            <person name="Bond P.L."/>
            <person name="Tyson G.W."/>
        </authorList>
    </citation>
    <scope>NUCLEOTIDE SEQUENCE [LARGE SCALE GENOMIC DNA]</scope>
</reference>
<dbReference type="InterPro" id="IPR050681">
    <property type="entry name" value="CDF/SLC30A"/>
</dbReference>
<evidence type="ECO:0000256" key="1">
    <source>
        <dbReference type="ARBA" id="ARBA00004141"/>
    </source>
</evidence>
<evidence type="ECO:0000256" key="2">
    <source>
        <dbReference type="ARBA" id="ARBA00008873"/>
    </source>
</evidence>
<dbReference type="EMBL" id="JDST02000116">
    <property type="protein sequence ID" value="KFB74922.1"/>
    <property type="molecule type" value="Genomic_DNA"/>
</dbReference>
<dbReference type="Proteomes" id="UP000021315">
    <property type="component" value="Unassembled WGS sequence"/>
</dbReference>
<feature type="transmembrane region" description="Helical" evidence="9">
    <location>
        <begin position="223"/>
        <end position="240"/>
    </location>
</feature>
<keyword evidence="3" id="KW-0813">Transport</keyword>
<dbReference type="STRING" id="1453999.AW06_004083"/>
<evidence type="ECO:0000259" key="10">
    <source>
        <dbReference type="Pfam" id="PF01545"/>
    </source>
</evidence>
<dbReference type="SUPFAM" id="SSF161111">
    <property type="entry name" value="Cation efflux protein transmembrane domain-like"/>
    <property type="match status" value="1"/>
</dbReference>
<dbReference type="Pfam" id="PF01545">
    <property type="entry name" value="Cation_efflux"/>
    <property type="match status" value="1"/>
</dbReference>
<feature type="transmembrane region" description="Helical" evidence="9">
    <location>
        <begin position="90"/>
        <end position="108"/>
    </location>
</feature>
<keyword evidence="5" id="KW-0862">Zinc</keyword>
<comment type="subcellular location">
    <subcellularLocation>
        <location evidence="1">Membrane</location>
        <topology evidence="1">Multi-pass membrane protein</topology>
    </subcellularLocation>
</comment>
<feature type="transmembrane region" description="Helical" evidence="9">
    <location>
        <begin position="160"/>
        <end position="179"/>
    </location>
</feature>
<name>A0A080M0Y9_9PROT</name>
<keyword evidence="5" id="KW-0864">Zinc transport</keyword>
<keyword evidence="4 9" id="KW-0812">Transmembrane</keyword>
<evidence type="ECO:0000256" key="8">
    <source>
        <dbReference type="ARBA" id="ARBA00023136"/>
    </source>
</evidence>
<dbReference type="GO" id="GO:0005886">
    <property type="term" value="C:plasma membrane"/>
    <property type="evidence" value="ECO:0007669"/>
    <property type="project" value="TreeGrafter"/>
</dbReference>